<dbReference type="SMART" id="SM00862">
    <property type="entry name" value="Trans_reg_C"/>
    <property type="match status" value="1"/>
</dbReference>
<protein>
    <recommendedName>
        <fullName evidence="7">OmpR/PhoB-type domain-containing protein</fullName>
    </recommendedName>
</protein>
<keyword evidence="3" id="KW-0805">Transcription regulation</keyword>
<proteinExistence type="inferred from homology"/>
<dbReference type="Gene3D" id="1.25.40.10">
    <property type="entry name" value="Tetratricopeptide repeat domain"/>
    <property type="match status" value="1"/>
</dbReference>
<dbReference type="SUPFAM" id="SSF52540">
    <property type="entry name" value="P-loop containing nucleoside triphosphate hydrolases"/>
    <property type="match status" value="1"/>
</dbReference>
<evidence type="ECO:0000256" key="3">
    <source>
        <dbReference type="ARBA" id="ARBA00023015"/>
    </source>
</evidence>
<evidence type="ECO:0000256" key="6">
    <source>
        <dbReference type="PROSITE-ProRule" id="PRU01091"/>
    </source>
</evidence>
<dbReference type="GO" id="GO:0000160">
    <property type="term" value="P:phosphorelay signal transduction system"/>
    <property type="evidence" value="ECO:0007669"/>
    <property type="project" value="UniProtKB-KW"/>
</dbReference>
<dbReference type="EMBL" id="MWQN01000001">
    <property type="protein sequence ID" value="OPC81549.1"/>
    <property type="molecule type" value="Genomic_DNA"/>
</dbReference>
<comment type="similarity">
    <text evidence="1">Belongs to the AfsR/DnrI/RedD regulatory family.</text>
</comment>
<name>A0A1T3NXG9_9ACTN</name>
<dbReference type="PANTHER" id="PTHR35807:SF1">
    <property type="entry name" value="TRANSCRIPTIONAL REGULATOR REDD"/>
    <property type="match status" value="1"/>
</dbReference>
<dbReference type="Pfam" id="PF13191">
    <property type="entry name" value="AAA_16"/>
    <property type="match status" value="1"/>
</dbReference>
<dbReference type="PANTHER" id="PTHR35807">
    <property type="entry name" value="TRANSCRIPTIONAL REGULATOR REDD-RELATED"/>
    <property type="match status" value="1"/>
</dbReference>
<dbReference type="OrthoDB" id="134712at2"/>
<evidence type="ECO:0000259" key="7">
    <source>
        <dbReference type="PROSITE" id="PS51755"/>
    </source>
</evidence>
<dbReference type="GO" id="GO:0003677">
    <property type="term" value="F:DNA binding"/>
    <property type="evidence" value="ECO:0007669"/>
    <property type="project" value="UniProtKB-UniRule"/>
</dbReference>
<dbReference type="Gene3D" id="3.40.50.300">
    <property type="entry name" value="P-loop containing nucleotide triphosphate hydrolases"/>
    <property type="match status" value="1"/>
</dbReference>
<dbReference type="AlphaFoldDB" id="A0A1T3NXG9"/>
<dbReference type="SMART" id="SM01043">
    <property type="entry name" value="BTAD"/>
    <property type="match status" value="1"/>
</dbReference>
<dbReference type="SUPFAM" id="SSF48452">
    <property type="entry name" value="TPR-like"/>
    <property type="match status" value="1"/>
</dbReference>
<dbReference type="InterPro" id="IPR011990">
    <property type="entry name" value="TPR-like_helical_dom_sf"/>
</dbReference>
<evidence type="ECO:0000313" key="8">
    <source>
        <dbReference type="EMBL" id="OPC81549.1"/>
    </source>
</evidence>
<dbReference type="RefSeq" id="WP_078975828.1">
    <property type="nucleotide sequence ID" value="NZ_MWQN01000001.1"/>
</dbReference>
<organism evidence="8 9">
    <name type="scientific">Embleya scabrispora</name>
    <dbReference type="NCBI Taxonomy" id="159449"/>
    <lineage>
        <taxon>Bacteria</taxon>
        <taxon>Bacillati</taxon>
        <taxon>Actinomycetota</taxon>
        <taxon>Actinomycetes</taxon>
        <taxon>Kitasatosporales</taxon>
        <taxon>Streptomycetaceae</taxon>
        <taxon>Embleya</taxon>
    </lineage>
</organism>
<dbReference type="Pfam" id="PF03704">
    <property type="entry name" value="BTAD"/>
    <property type="match status" value="1"/>
</dbReference>
<dbReference type="InterPro" id="IPR001867">
    <property type="entry name" value="OmpR/PhoB-type_DNA-bd"/>
</dbReference>
<dbReference type="Pfam" id="PF00486">
    <property type="entry name" value="Trans_reg_C"/>
    <property type="match status" value="1"/>
</dbReference>
<dbReference type="InterPro" id="IPR016032">
    <property type="entry name" value="Sig_transdc_resp-reg_C-effctor"/>
</dbReference>
<keyword evidence="5" id="KW-0804">Transcription</keyword>
<evidence type="ECO:0000313" key="9">
    <source>
        <dbReference type="Proteomes" id="UP000190037"/>
    </source>
</evidence>
<dbReference type="SUPFAM" id="SSF46894">
    <property type="entry name" value="C-terminal effector domain of the bipartite response regulators"/>
    <property type="match status" value="1"/>
</dbReference>
<gene>
    <name evidence="8" type="ORF">B4N89_11870</name>
</gene>
<comment type="caution">
    <text evidence="8">The sequence shown here is derived from an EMBL/GenBank/DDBJ whole genome shotgun (WGS) entry which is preliminary data.</text>
</comment>
<keyword evidence="9" id="KW-1185">Reference proteome</keyword>
<dbReference type="InterPro" id="IPR041664">
    <property type="entry name" value="AAA_16"/>
</dbReference>
<evidence type="ECO:0000256" key="2">
    <source>
        <dbReference type="ARBA" id="ARBA00023012"/>
    </source>
</evidence>
<dbReference type="Proteomes" id="UP000190037">
    <property type="component" value="Unassembled WGS sequence"/>
</dbReference>
<evidence type="ECO:0000256" key="4">
    <source>
        <dbReference type="ARBA" id="ARBA00023125"/>
    </source>
</evidence>
<feature type="DNA-binding region" description="OmpR/PhoB-type" evidence="6">
    <location>
        <begin position="1"/>
        <end position="98"/>
    </location>
</feature>
<evidence type="ECO:0000256" key="5">
    <source>
        <dbReference type="ARBA" id="ARBA00023163"/>
    </source>
</evidence>
<dbReference type="Gene3D" id="1.10.10.10">
    <property type="entry name" value="Winged helix-like DNA-binding domain superfamily/Winged helix DNA-binding domain"/>
    <property type="match status" value="1"/>
</dbReference>
<dbReference type="InterPro" id="IPR036388">
    <property type="entry name" value="WH-like_DNA-bd_sf"/>
</dbReference>
<keyword evidence="2" id="KW-0902">Two-component regulatory system</keyword>
<evidence type="ECO:0000256" key="1">
    <source>
        <dbReference type="ARBA" id="ARBA00005820"/>
    </source>
</evidence>
<dbReference type="STRING" id="159449.B4N89_11870"/>
<keyword evidence="4 6" id="KW-0238">DNA-binding</keyword>
<feature type="domain" description="OmpR/PhoB-type" evidence="7">
    <location>
        <begin position="1"/>
        <end position="98"/>
    </location>
</feature>
<dbReference type="InterPro" id="IPR051677">
    <property type="entry name" value="AfsR-DnrI-RedD_regulator"/>
</dbReference>
<dbReference type="CDD" id="cd15831">
    <property type="entry name" value="BTAD"/>
    <property type="match status" value="1"/>
</dbReference>
<dbReference type="GO" id="GO:0006355">
    <property type="term" value="P:regulation of DNA-templated transcription"/>
    <property type="evidence" value="ECO:0007669"/>
    <property type="project" value="InterPro"/>
</dbReference>
<accession>A0A1T3NXG9</accession>
<reference evidence="8 9" key="1">
    <citation type="submission" date="2017-03" db="EMBL/GenBank/DDBJ databases">
        <title>Draft genome sequence of Streptomyces scabrisporus NF3, endophyte isolated from Amphipterygium adstringens.</title>
        <authorList>
            <person name="Vazquez M."/>
            <person name="Ceapa C.D."/>
            <person name="Rodriguez Luna D."/>
            <person name="Sanchez Esquivel S."/>
        </authorList>
    </citation>
    <scope>NUCLEOTIDE SEQUENCE [LARGE SCALE GENOMIC DNA]</scope>
    <source>
        <strain evidence="8 9">NF3</strain>
    </source>
</reference>
<dbReference type="InterPro" id="IPR027417">
    <property type="entry name" value="P-loop_NTPase"/>
</dbReference>
<dbReference type="PROSITE" id="PS51755">
    <property type="entry name" value="OMPR_PHOB"/>
    <property type="match status" value="1"/>
</dbReference>
<sequence length="737" mass="78930">MLTFRVLGALEAWDGDRRADLRGPRHRAVLARLVLARGHVVPVDRLIEDLWHGESPHRALGSVQTFVSHLRRALEPDRAPRTPSTVLVTAPPGYAFRVGTDEVDAWRFEALVHRAGGLLAAGAAQDALRELTAALDLWRGPAYAQFADEPWARPEAARLEELRLVAVERRAEAGLAIGQASGIVPGLEAHAAAHPLREESWRLLALALYRCARQGDALAVLRRVRAALREELGVEPGSRLQRLEADILAHSAELDAPEAVPTPAAAPGAPAARREVAEPVRVSDELEEDVPVARTSTLIGRAVETADLLNAAKRADGRLAVALVSGDPGEGKTALTEHVRELLAAEGWRAAWGRCPESGGAPAGWPWTQMLRTLAAVSPPDEDTARVLAPLLADSYSPVGDQAAAKLMLHQAVVGYLARATAETPWLLVLDDVHRADEETLALLCHLATDRDATGRVLLVVTYRHNEVGDLLADALARLARCGPERVELTGLAPEAVGDLVRGAVSAAIDEDTVRAIVDRTAGNPFYVLETARVLAAEGAHAAVSEVPVGVRDVIRRHVAGLPKAAQEVLKQACVLGRDIDVDVLLAQSGTDEDTVLDAVESALLTGLLVEPDAGQLRFTHALVRDTLYEDLSQLRRARMHARTAEAIEAVRPRDVSALAHHYLASASRATAAKAAHYARLAASDAEIHFAYREAAELWRGALAAFDRSGATDEAARAELQAGVTRSLAQSGDHGHD</sequence>
<dbReference type="InterPro" id="IPR005158">
    <property type="entry name" value="BTAD"/>
</dbReference>
<dbReference type="FunFam" id="1.25.40.10:FF:000222">
    <property type="entry name" value="SARP family transcriptional regulator"/>
    <property type="match status" value="1"/>
</dbReference>